<proteinExistence type="predicted"/>
<evidence type="ECO:0000259" key="10">
    <source>
        <dbReference type="PROSITE" id="PS50086"/>
    </source>
</evidence>
<feature type="coiled-coil region" evidence="9">
    <location>
        <begin position="763"/>
        <end position="790"/>
    </location>
</feature>
<dbReference type="Gene3D" id="2.130.10.10">
    <property type="entry name" value="YVTN repeat-like/Quinoprotein amine dehydrogenase"/>
    <property type="match status" value="2"/>
</dbReference>
<name>A0A7M7G400_NASVI</name>
<dbReference type="SMR" id="A0A7M7G400"/>
<dbReference type="PANTHER" id="PTHR19853:SF1">
    <property type="entry name" value="TBC1 DOMAIN FAMILY MEMBER 31"/>
    <property type="match status" value="1"/>
</dbReference>
<evidence type="ECO:0000256" key="9">
    <source>
        <dbReference type="SAM" id="Coils"/>
    </source>
</evidence>
<dbReference type="OrthoDB" id="5578278at2759"/>
<keyword evidence="6 9" id="KW-0175">Coiled coil</keyword>
<keyword evidence="7" id="KW-0206">Cytoskeleton</keyword>
<dbReference type="InterPro" id="IPR000195">
    <property type="entry name" value="Rab-GAP-TBC_dom"/>
</dbReference>
<keyword evidence="3" id="KW-0963">Cytoplasm</keyword>
<dbReference type="SUPFAM" id="SSF50978">
    <property type="entry name" value="WD40 repeat-like"/>
    <property type="match status" value="1"/>
</dbReference>
<evidence type="ECO:0000256" key="6">
    <source>
        <dbReference type="ARBA" id="ARBA00023054"/>
    </source>
</evidence>
<evidence type="ECO:0000256" key="5">
    <source>
        <dbReference type="ARBA" id="ARBA00022737"/>
    </source>
</evidence>
<organism evidence="11 12">
    <name type="scientific">Nasonia vitripennis</name>
    <name type="common">Parasitic wasp</name>
    <dbReference type="NCBI Taxonomy" id="7425"/>
    <lineage>
        <taxon>Eukaryota</taxon>
        <taxon>Metazoa</taxon>
        <taxon>Ecdysozoa</taxon>
        <taxon>Arthropoda</taxon>
        <taxon>Hexapoda</taxon>
        <taxon>Insecta</taxon>
        <taxon>Pterygota</taxon>
        <taxon>Neoptera</taxon>
        <taxon>Endopterygota</taxon>
        <taxon>Hymenoptera</taxon>
        <taxon>Apocrita</taxon>
        <taxon>Proctotrupomorpha</taxon>
        <taxon>Chalcidoidea</taxon>
        <taxon>Pteromalidae</taxon>
        <taxon>Pteromalinae</taxon>
        <taxon>Nasonia</taxon>
    </lineage>
</organism>
<dbReference type="PANTHER" id="PTHR19853">
    <property type="entry name" value="WD REPEAT CONTAINING PROTEIN 3 WDR3"/>
    <property type="match status" value="1"/>
</dbReference>
<reference evidence="11" key="1">
    <citation type="submission" date="2021-01" db="UniProtKB">
        <authorList>
            <consortium name="EnsemblMetazoa"/>
        </authorList>
    </citation>
    <scope>IDENTIFICATION</scope>
</reference>
<dbReference type="Proteomes" id="UP000002358">
    <property type="component" value="Chromosome 2"/>
</dbReference>
<dbReference type="OMA" id="GCYPEKY"/>
<dbReference type="AlphaFoldDB" id="A0A7M7G400"/>
<evidence type="ECO:0000313" key="12">
    <source>
        <dbReference type="Proteomes" id="UP000002358"/>
    </source>
</evidence>
<feature type="domain" description="Rab-GAP TBC" evidence="10">
    <location>
        <begin position="385"/>
        <end position="560"/>
    </location>
</feature>
<dbReference type="GO" id="GO:0005813">
    <property type="term" value="C:centrosome"/>
    <property type="evidence" value="ECO:0007669"/>
    <property type="project" value="UniProtKB-SubCell"/>
</dbReference>
<dbReference type="InParanoid" id="A0A7M7G400"/>
<keyword evidence="5" id="KW-0677">Repeat</keyword>
<keyword evidence="12" id="KW-1185">Reference proteome</keyword>
<evidence type="ECO:0000313" key="11">
    <source>
        <dbReference type="EnsemblMetazoa" id="XP_001603176"/>
    </source>
</evidence>
<evidence type="ECO:0000256" key="2">
    <source>
        <dbReference type="ARBA" id="ARBA00004300"/>
    </source>
</evidence>
<keyword evidence="4" id="KW-0853">WD repeat</keyword>
<keyword evidence="8" id="KW-0966">Cell projection</keyword>
<evidence type="ECO:0000256" key="1">
    <source>
        <dbReference type="ARBA" id="ARBA00004138"/>
    </source>
</evidence>
<dbReference type="PROSITE" id="PS50086">
    <property type="entry name" value="TBC_RABGAP"/>
    <property type="match status" value="1"/>
</dbReference>
<dbReference type="SUPFAM" id="SSF47923">
    <property type="entry name" value="Ypt/Rab-GAP domain of gyp1p"/>
    <property type="match status" value="1"/>
</dbReference>
<dbReference type="InterPro" id="IPR051570">
    <property type="entry name" value="TBC1_cilium_biogenesis"/>
</dbReference>
<dbReference type="GO" id="GO:0036064">
    <property type="term" value="C:ciliary basal body"/>
    <property type="evidence" value="ECO:0007669"/>
    <property type="project" value="TreeGrafter"/>
</dbReference>
<dbReference type="InterPro" id="IPR035969">
    <property type="entry name" value="Rab-GAP_TBC_sf"/>
</dbReference>
<comment type="subcellular location">
    <subcellularLocation>
        <location evidence="1">Cell projection</location>
        <location evidence="1">Cilium</location>
    </subcellularLocation>
    <subcellularLocation>
        <location evidence="2">Cytoplasm</location>
        <location evidence="2">Cytoskeleton</location>
        <location evidence="2">Microtubule organizing center</location>
        <location evidence="2">Centrosome</location>
    </subcellularLocation>
</comment>
<dbReference type="InterPro" id="IPR015943">
    <property type="entry name" value="WD40/YVTN_repeat-like_dom_sf"/>
</dbReference>
<evidence type="ECO:0000256" key="4">
    <source>
        <dbReference type="ARBA" id="ARBA00022574"/>
    </source>
</evidence>
<evidence type="ECO:0000256" key="3">
    <source>
        <dbReference type="ARBA" id="ARBA00022490"/>
    </source>
</evidence>
<dbReference type="Gene3D" id="1.10.472.80">
    <property type="entry name" value="Ypt/Rab-GAP domain of gyp1p, domain 3"/>
    <property type="match status" value="1"/>
</dbReference>
<evidence type="ECO:0000256" key="8">
    <source>
        <dbReference type="ARBA" id="ARBA00023273"/>
    </source>
</evidence>
<evidence type="ECO:0000256" key="7">
    <source>
        <dbReference type="ARBA" id="ARBA00023212"/>
    </source>
</evidence>
<dbReference type="EnsemblMetazoa" id="XM_001603126">
    <property type="protein sequence ID" value="XP_001603176"/>
    <property type="gene ID" value="LOC100119393"/>
</dbReference>
<dbReference type="InterPro" id="IPR036322">
    <property type="entry name" value="WD40_repeat_dom_sf"/>
</dbReference>
<protein>
    <recommendedName>
        <fullName evidence="10">Rab-GAP TBC domain-containing protein</fullName>
    </recommendedName>
</protein>
<sequence>MQFQEKWTDLEKGSCPNHHIFKVQSAYDGCHCPSTINFTQCAFDTNDEAVVAVDNNGIAYYIDITGKPAYRKLGTVGLCTFITFNPKDRSELLIGLSSTNIKVLRINAINDFCLLTGHTSPPTNISFYKDYCLTASNKEVLIWQAKSYSKAHQLRLNAKTIVIKKAVFSSLGIVAVLYLTDIIQTWTFQQFDKDNKIDVEKHGLKNVKDFDFTKDGRAMIVCGLQNKILVFNTSRWEVLKSMEFHENFNGGKQILVVPLPLDGGANSITAVLTSDCLLKYFSLATSSIIENCCDVQPGIKRIEVSPKGCFLAFISKHGFLEITHLDKVLNVKLCSSSSSEKTTKSKVQKMAHSHKAQEQLKCVRDAVKEELNLDRLIPILKEFGEYPEKHRRLIWMTIMELPNNKKAYIDLSNKVPHEAMFKLLKNDPLLDKCKSSILGTTISCLLHWCPALAECLFLPKLVMPLVNVFQKNPILGFESSLYVILNYCQKWFEYHPLPPLNILGMVENVLLEADPLLFNYFCEKGVTSTHYAWPLLQTLMSEVLGQEDWLILWDHLLSLQKPWYLLMCTVAYNIIYRKTITTRLQTMEDFQQFYCTKGHASVKSILKLAHKLDVDTPHRIHPRRYLKTGTVIIPNKGPYPPFLQFEFPQFLTDELRGLNLKKLKDKERRLRGFQLHAMELLEEKRLRAESENFVKQIHEMRLNELRKCYENQVLEDERLLEYTKKETEDLDPSNYLPDDMRWSDLSFSDRRSAFLKDFDRKRRKSKRKNCRLLQEQVDRLEFEVQNLLATLHTHRARSRLK</sequence>
<gene>
    <name evidence="11" type="primary">100119393</name>
</gene>
<accession>A0A7M7G400</accession>
<dbReference type="KEGG" id="nvi:100119393"/>
<dbReference type="GO" id="GO:0060271">
    <property type="term" value="P:cilium assembly"/>
    <property type="evidence" value="ECO:0007669"/>
    <property type="project" value="TreeGrafter"/>
</dbReference>